<evidence type="ECO:0000313" key="3">
    <source>
        <dbReference type="Proteomes" id="UP000824180"/>
    </source>
</evidence>
<gene>
    <name evidence="2" type="ORF">H9843_05735</name>
</gene>
<reference evidence="2" key="1">
    <citation type="journal article" date="2021" name="PeerJ">
        <title>Extensive microbial diversity within the chicken gut microbiome revealed by metagenomics and culture.</title>
        <authorList>
            <person name="Gilroy R."/>
            <person name="Ravi A."/>
            <person name="Getino M."/>
            <person name="Pursley I."/>
            <person name="Horton D.L."/>
            <person name="Alikhan N.F."/>
            <person name="Baker D."/>
            <person name="Gharbi K."/>
            <person name="Hall N."/>
            <person name="Watson M."/>
            <person name="Adriaenssens E.M."/>
            <person name="Foster-Nyarko E."/>
            <person name="Jarju S."/>
            <person name="Secka A."/>
            <person name="Antonio M."/>
            <person name="Oren A."/>
            <person name="Chaudhuri R.R."/>
            <person name="La Ragione R."/>
            <person name="Hildebrand F."/>
            <person name="Pallen M.J."/>
        </authorList>
    </citation>
    <scope>NUCLEOTIDE SEQUENCE</scope>
    <source>
        <strain evidence="2">876</strain>
    </source>
</reference>
<dbReference type="Proteomes" id="UP000824180">
    <property type="component" value="Unassembled WGS sequence"/>
</dbReference>
<dbReference type="EMBL" id="JAHLFK010000059">
    <property type="protein sequence ID" value="MBU3830375.1"/>
    <property type="molecule type" value="Genomic_DNA"/>
</dbReference>
<keyword evidence="1" id="KW-0472">Membrane</keyword>
<dbReference type="AlphaFoldDB" id="A0A9E2NVL7"/>
<feature type="transmembrane region" description="Helical" evidence="1">
    <location>
        <begin position="49"/>
        <end position="71"/>
    </location>
</feature>
<proteinExistence type="predicted"/>
<accession>A0A9E2NVL7</accession>
<feature type="transmembrane region" description="Helical" evidence="1">
    <location>
        <begin position="7"/>
        <end position="29"/>
    </location>
</feature>
<evidence type="ECO:0000256" key="1">
    <source>
        <dbReference type="SAM" id="Phobius"/>
    </source>
</evidence>
<organism evidence="2 3">
    <name type="scientific">Candidatus Limosilactobacillus merdavium</name>
    <dbReference type="NCBI Taxonomy" id="2838651"/>
    <lineage>
        <taxon>Bacteria</taxon>
        <taxon>Bacillati</taxon>
        <taxon>Bacillota</taxon>
        <taxon>Bacilli</taxon>
        <taxon>Lactobacillales</taxon>
        <taxon>Lactobacillaceae</taxon>
        <taxon>Limosilactobacillus</taxon>
    </lineage>
</organism>
<keyword evidence="1" id="KW-1133">Transmembrane helix</keyword>
<reference evidence="2" key="2">
    <citation type="submission" date="2021-04" db="EMBL/GenBank/DDBJ databases">
        <authorList>
            <person name="Gilroy R."/>
        </authorList>
    </citation>
    <scope>NUCLEOTIDE SEQUENCE</scope>
    <source>
        <strain evidence="2">876</strain>
    </source>
</reference>
<comment type="caution">
    <text evidence="2">The sequence shown here is derived from an EMBL/GenBank/DDBJ whole genome shotgun (WGS) entry which is preliminary data.</text>
</comment>
<sequence>MAKWKKWLITLMMSIQGMIGGIVILLWIFRQEPWSLAINRWILTTIGQHTVVGLAIYLVLISLLIGGAVILSPNTNNGSFVNRYLAVGKDENYED</sequence>
<evidence type="ECO:0000313" key="2">
    <source>
        <dbReference type="EMBL" id="MBU3830375.1"/>
    </source>
</evidence>
<protein>
    <submittedName>
        <fullName evidence="2">Uncharacterized protein</fullName>
    </submittedName>
</protein>
<name>A0A9E2NVL7_9LACO</name>
<keyword evidence="1" id="KW-0812">Transmembrane</keyword>